<evidence type="ECO:0000256" key="9">
    <source>
        <dbReference type="SAM" id="SignalP"/>
    </source>
</evidence>
<evidence type="ECO:0000256" key="1">
    <source>
        <dbReference type="ARBA" id="ARBA00004418"/>
    </source>
</evidence>
<comment type="subcellular location">
    <subcellularLocation>
        <location evidence="1 8">Periplasm</location>
    </subcellularLocation>
</comment>
<feature type="domain" description="Pili assembly chaperone N-terminal" evidence="10">
    <location>
        <begin position="28"/>
        <end position="148"/>
    </location>
</feature>
<evidence type="ECO:0000256" key="2">
    <source>
        <dbReference type="ARBA" id="ARBA00007399"/>
    </source>
</evidence>
<dbReference type="RefSeq" id="WP_084314234.1">
    <property type="nucleotide sequence ID" value="NZ_FNIJ01000007.1"/>
</dbReference>
<comment type="similarity">
    <text evidence="2 8">Belongs to the periplasmic pilus chaperone family.</text>
</comment>
<dbReference type="GO" id="GO:0030288">
    <property type="term" value="C:outer membrane-bounded periplasmic space"/>
    <property type="evidence" value="ECO:0007669"/>
    <property type="project" value="InterPro"/>
</dbReference>
<dbReference type="OrthoDB" id="9131059at2"/>
<protein>
    <submittedName>
        <fullName evidence="12">Chaperone protein EcpD</fullName>
    </submittedName>
</protein>
<feature type="domain" description="Pili assembly chaperone C-terminal" evidence="11">
    <location>
        <begin position="175"/>
        <end position="238"/>
    </location>
</feature>
<dbReference type="PANTHER" id="PTHR30251:SF2">
    <property type="entry name" value="FIMBRIAL CHAPERONE YADV-RELATED"/>
    <property type="match status" value="1"/>
</dbReference>
<dbReference type="InterPro" id="IPR016148">
    <property type="entry name" value="Pili_assmbl_chaperone_C"/>
</dbReference>
<gene>
    <name evidence="12" type="ORF">SAMN05216193_10738</name>
</gene>
<keyword evidence="13" id="KW-1185">Reference proteome</keyword>
<evidence type="ECO:0000259" key="11">
    <source>
        <dbReference type="Pfam" id="PF02753"/>
    </source>
</evidence>
<dbReference type="SUPFAM" id="SSF49354">
    <property type="entry name" value="PapD-like"/>
    <property type="match status" value="1"/>
</dbReference>
<evidence type="ECO:0000313" key="13">
    <source>
        <dbReference type="Proteomes" id="UP000242957"/>
    </source>
</evidence>
<keyword evidence="6 8" id="KW-0143">Chaperone</keyword>
<evidence type="ECO:0000256" key="7">
    <source>
        <dbReference type="ARBA" id="ARBA00023319"/>
    </source>
</evidence>
<proteinExistence type="inferred from homology"/>
<dbReference type="InterPro" id="IPR001829">
    <property type="entry name" value="Pili_assmbl_chaperone_bac"/>
</dbReference>
<dbReference type="Pfam" id="PF02753">
    <property type="entry name" value="PapD_C"/>
    <property type="match status" value="1"/>
</dbReference>
<dbReference type="AlphaFoldDB" id="A0A1H0G3G7"/>
<dbReference type="SUPFAM" id="SSF49584">
    <property type="entry name" value="Periplasmic chaperone C-domain"/>
    <property type="match status" value="1"/>
</dbReference>
<dbReference type="InterPro" id="IPR018046">
    <property type="entry name" value="Pili_assmbl_chaperone_CS"/>
</dbReference>
<dbReference type="Proteomes" id="UP000242957">
    <property type="component" value="Unassembled WGS sequence"/>
</dbReference>
<evidence type="ECO:0000256" key="5">
    <source>
        <dbReference type="ARBA" id="ARBA00022764"/>
    </source>
</evidence>
<dbReference type="PANTHER" id="PTHR30251">
    <property type="entry name" value="PILUS ASSEMBLY CHAPERONE"/>
    <property type="match status" value="1"/>
</dbReference>
<dbReference type="Gene3D" id="2.60.40.10">
    <property type="entry name" value="Immunoglobulins"/>
    <property type="match status" value="2"/>
</dbReference>
<dbReference type="InterPro" id="IPR013783">
    <property type="entry name" value="Ig-like_fold"/>
</dbReference>
<keyword evidence="3" id="KW-1029">Fimbrium biogenesis</keyword>
<dbReference type="InterPro" id="IPR036316">
    <property type="entry name" value="Pili_assmbl_chap_C_dom_sf"/>
</dbReference>
<dbReference type="STRING" id="198616.SAMN05216193_10738"/>
<dbReference type="FunFam" id="2.60.40.10:FF:000458">
    <property type="entry name" value="Molecular chaperone FimC"/>
    <property type="match status" value="1"/>
</dbReference>
<feature type="signal peptide" evidence="9">
    <location>
        <begin position="1"/>
        <end position="26"/>
    </location>
</feature>
<reference evidence="13" key="1">
    <citation type="submission" date="2016-10" db="EMBL/GenBank/DDBJ databases">
        <authorList>
            <person name="Varghese N."/>
            <person name="Submissions S."/>
        </authorList>
    </citation>
    <scope>NUCLEOTIDE SEQUENCE [LARGE SCALE GENOMIC DNA]</scope>
    <source>
        <strain evidence="13">JCM 21621</strain>
    </source>
</reference>
<evidence type="ECO:0000313" key="12">
    <source>
        <dbReference type="EMBL" id="SDO01374.1"/>
    </source>
</evidence>
<dbReference type="Pfam" id="PF00345">
    <property type="entry name" value="PapD_N"/>
    <property type="match status" value="1"/>
</dbReference>
<name>A0A1H0G3G7_9PSED</name>
<feature type="chain" id="PRO_5017305313" evidence="9">
    <location>
        <begin position="27"/>
        <end position="247"/>
    </location>
</feature>
<accession>A0A1H0G3G7</accession>
<dbReference type="InterPro" id="IPR008962">
    <property type="entry name" value="PapD-like_sf"/>
</dbReference>
<dbReference type="GO" id="GO:0071555">
    <property type="term" value="P:cell wall organization"/>
    <property type="evidence" value="ECO:0007669"/>
    <property type="project" value="InterPro"/>
</dbReference>
<evidence type="ECO:0000256" key="4">
    <source>
        <dbReference type="ARBA" id="ARBA00022729"/>
    </source>
</evidence>
<organism evidence="12 13">
    <name type="scientific">Pseudomonas jinjuensis</name>
    <dbReference type="NCBI Taxonomy" id="198616"/>
    <lineage>
        <taxon>Bacteria</taxon>
        <taxon>Pseudomonadati</taxon>
        <taxon>Pseudomonadota</taxon>
        <taxon>Gammaproteobacteria</taxon>
        <taxon>Pseudomonadales</taxon>
        <taxon>Pseudomonadaceae</taxon>
        <taxon>Pseudomonas</taxon>
    </lineage>
</organism>
<evidence type="ECO:0000256" key="3">
    <source>
        <dbReference type="ARBA" id="ARBA00022558"/>
    </source>
</evidence>
<dbReference type="PRINTS" id="PR00969">
    <property type="entry name" value="CHAPERONPILI"/>
</dbReference>
<dbReference type="EMBL" id="FNIJ01000007">
    <property type="protein sequence ID" value="SDO01374.1"/>
    <property type="molecule type" value="Genomic_DNA"/>
</dbReference>
<keyword evidence="5" id="KW-0574">Periplasm</keyword>
<keyword evidence="4 9" id="KW-0732">Signal</keyword>
<evidence type="ECO:0000256" key="8">
    <source>
        <dbReference type="RuleBase" id="RU003918"/>
    </source>
</evidence>
<keyword evidence="7" id="KW-0393">Immunoglobulin domain</keyword>
<evidence type="ECO:0000259" key="10">
    <source>
        <dbReference type="Pfam" id="PF00345"/>
    </source>
</evidence>
<dbReference type="InterPro" id="IPR050643">
    <property type="entry name" value="Periplasmic_pilus_chap"/>
</dbReference>
<dbReference type="PROSITE" id="PS00635">
    <property type="entry name" value="PILI_CHAPERONE"/>
    <property type="match status" value="1"/>
</dbReference>
<sequence length="247" mass="26758">MRRSLSRTLLTSLAVTVALSSMAAQANVVITGTRVVYPANEREVTVKLTNAGTTPALVQAWVDRGDPKTRPEKSDAPFVVTPPVARIDASKGQTLRVAFTGESLPGDRESVFWLNVLDVPPLPTQKDINYMQVAYRSRIKLFYRPAGLPGNPSQAAEKLAWTLTPDGHGLALHCTNASAYHLSLGKVTLHIAGKRFTSDVDGMVRPGSAMNFPLKGLATPPTGEMKVTYSWINDYGASIQGESLLRR</sequence>
<dbReference type="InterPro" id="IPR016147">
    <property type="entry name" value="Pili_assmbl_chaperone_N"/>
</dbReference>
<evidence type="ECO:0000256" key="6">
    <source>
        <dbReference type="ARBA" id="ARBA00023186"/>
    </source>
</evidence>